<comment type="similarity">
    <text evidence="1">Belongs to the protease inhibitor I13 (potato type I serine protease inhibitor) family.</text>
</comment>
<evidence type="ECO:0000256" key="1">
    <source>
        <dbReference type="ARBA" id="ARBA00008210"/>
    </source>
</evidence>
<comment type="caution">
    <text evidence="4">The sequence shown here is derived from an EMBL/GenBank/DDBJ whole genome shotgun (WGS) entry which is preliminary data.</text>
</comment>
<gene>
    <name evidence="4" type="ORF">ACJIZ3_011825</name>
</gene>
<keyword evidence="5" id="KW-1185">Reference proteome</keyword>
<dbReference type="SUPFAM" id="SSF54654">
    <property type="entry name" value="CI-2 family of serine protease inhibitors"/>
    <property type="match status" value="1"/>
</dbReference>
<dbReference type="PANTHER" id="PTHR33091">
    <property type="entry name" value="PROTEIN, PUTATIVE, EXPRESSED-RELATED"/>
    <property type="match status" value="1"/>
</dbReference>
<dbReference type="PANTHER" id="PTHR33091:SF83">
    <property type="entry name" value="SERINE PROTEASE INHIBITOR, POTATO INHIBITOR I-TYPE FAMILY PROTEIN-RELATED"/>
    <property type="match status" value="1"/>
</dbReference>
<protein>
    <submittedName>
        <fullName evidence="4">Uncharacterized protein</fullName>
    </submittedName>
</protein>
<dbReference type="PRINTS" id="PR00292">
    <property type="entry name" value="POTATOINHBTR"/>
</dbReference>
<dbReference type="GO" id="GO:0004867">
    <property type="term" value="F:serine-type endopeptidase inhibitor activity"/>
    <property type="evidence" value="ECO:0007669"/>
    <property type="project" value="UniProtKB-KW"/>
</dbReference>
<reference evidence="4 5" key="1">
    <citation type="submission" date="2024-12" db="EMBL/GenBank/DDBJ databases">
        <title>The unique morphological basis and parallel evolutionary history of personate flowers in Penstemon.</title>
        <authorList>
            <person name="Depatie T.H."/>
            <person name="Wessinger C.A."/>
        </authorList>
    </citation>
    <scope>NUCLEOTIDE SEQUENCE [LARGE SCALE GENOMIC DNA]</scope>
    <source>
        <strain evidence="4">WTNN_2</strain>
        <tissue evidence="4">Leaf</tissue>
    </source>
</reference>
<organism evidence="4 5">
    <name type="scientific">Penstemon smallii</name>
    <dbReference type="NCBI Taxonomy" id="265156"/>
    <lineage>
        <taxon>Eukaryota</taxon>
        <taxon>Viridiplantae</taxon>
        <taxon>Streptophyta</taxon>
        <taxon>Embryophyta</taxon>
        <taxon>Tracheophyta</taxon>
        <taxon>Spermatophyta</taxon>
        <taxon>Magnoliopsida</taxon>
        <taxon>eudicotyledons</taxon>
        <taxon>Gunneridae</taxon>
        <taxon>Pentapetalae</taxon>
        <taxon>asterids</taxon>
        <taxon>lamiids</taxon>
        <taxon>Lamiales</taxon>
        <taxon>Plantaginaceae</taxon>
        <taxon>Cheloneae</taxon>
        <taxon>Penstemon</taxon>
    </lineage>
</organism>
<dbReference type="Proteomes" id="UP001634393">
    <property type="component" value="Unassembled WGS sequence"/>
</dbReference>
<dbReference type="InterPro" id="IPR000864">
    <property type="entry name" value="Prot_inh_pot1"/>
</dbReference>
<evidence type="ECO:0000313" key="4">
    <source>
        <dbReference type="EMBL" id="KAL3849943.1"/>
    </source>
</evidence>
<evidence type="ECO:0000256" key="2">
    <source>
        <dbReference type="ARBA" id="ARBA00022690"/>
    </source>
</evidence>
<evidence type="ECO:0000256" key="3">
    <source>
        <dbReference type="ARBA" id="ARBA00022900"/>
    </source>
</evidence>
<name>A0ABD3UNF9_9LAMI</name>
<keyword evidence="2" id="KW-0646">Protease inhibitor</keyword>
<evidence type="ECO:0000313" key="5">
    <source>
        <dbReference type="Proteomes" id="UP001634393"/>
    </source>
</evidence>
<dbReference type="InterPro" id="IPR036354">
    <property type="entry name" value="Prot_inh_pot1_sf"/>
</dbReference>
<accession>A0ABD3UNF9</accession>
<dbReference type="Pfam" id="PF00280">
    <property type="entry name" value="potato_inhibit"/>
    <property type="match status" value="1"/>
</dbReference>
<proteinExistence type="inferred from homology"/>
<dbReference type="Gene3D" id="3.30.10.10">
    <property type="entry name" value="Trypsin Inhibitor V, subunit A"/>
    <property type="match status" value="1"/>
</dbReference>
<sequence>MSTRKNEWPELVGAKGEAAAAVIERENPHVNAIVLKDGTPVTRDFRCDRVWVWVDKHGIVVRPPRIT</sequence>
<keyword evidence="3" id="KW-0722">Serine protease inhibitor</keyword>
<dbReference type="EMBL" id="JBJXBP010000001">
    <property type="protein sequence ID" value="KAL3849943.1"/>
    <property type="molecule type" value="Genomic_DNA"/>
</dbReference>
<dbReference type="PROSITE" id="PS00285">
    <property type="entry name" value="POTATO_INHIBITOR"/>
    <property type="match status" value="1"/>
</dbReference>
<dbReference type="AlphaFoldDB" id="A0ABD3UNF9"/>